<evidence type="ECO:0000256" key="1">
    <source>
        <dbReference type="SAM" id="MobiDB-lite"/>
    </source>
</evidence>
<dbReference type="EMBL" id="HF584428">
    <property type="protein sequence ID" value="CCQ43925.1"/>
    <property type="molecule type" value="Genomic_DNA"/>
</dbReference>
<feature type="region of interest" description="Disordered" evidence="1">
    <location>
        <begin position="1"/>
        <end position="36"/>
    </location>
</feature>
<reference evidence="2" key="1">
    <citation type="journal article" date="2013" name="PLoS ONE">
        <title>Direct detection of alternative open reading frames translation products in human significantly expands the proteome.</title>
        <authorList>
            <person name="Vanderperre B."/>
            <person name="Lucier J.-F."/>
            <person name="Motard J."/>
            <person name="Tremblay G."/>
            <person name="Vanderperre S."/>
            <person name="Wisztorski M."/>
            <person name="Salzet M."/>
            <person name="Boisvert F.-M."/>
            <person name="Roucou X."/>
        </authorList>
    </citation>
    <scope>NUCLEOTIDE SEQUENCE</scope>
</reference>
<dbReference type="AlphaFoldDB" id="L8E9B7"/>
<name>L8E9B7_HUMAN</name>
<sequence length="47" mass="5250">MQWQQPQHSPRKVSGWRLPSSSRVCTPGRRPKRPAPLACWGPGPACL</sequence>
<proteinExistence type="predicted"/>
<gene>
    <name evidence="2" type="primary">ZSCAN1</name>
</gene>
<accession>L8E9B7</accession>
<organism evidence="2">
    <name type="scientific">Homo sapiens</name>
    <name type="common">Human</name>
    <dbReference type="NCBI Taxonomy" id="9606"/>
    <lineage>
        <taxon>Eukaryota</taxon>
        <taxon>Metazoa</taxon>
        <taxon>Chordata</taxon>
        <taxon>Craniata</taxon>
        <taxon>Vertebrata</taxon>
        <taxon>Euteleostomi</taxon>
        <taxon>Mammalia</taxon>
        <taxon>Eutheria</taxon>
        <taxon>Euarchontoglires</taxon>
        <taxon>Primates</taxon>
        <taxon>Haplorrhini</taxon>
        <taxon>Catarrhini</taxon>
        <taxon>Hominidae</taxon>
        <taxon>Homo</taxon>
    </lineage>
</organism>
<evidence type="ECO:0000313" key="2">
    <source>
        <dbReference type="EMBL" id="CCQ43925.1"/>
    </source>
</evidence>
<protein>
    <submittedName>
        <fullName evidence="2">Alternative protein ZSCAN1</fullName>
    </submittedName>
</protein>
<dbReference type="OrthoDB" id="9427073at2759"/>